<protein>
    <submittedName>
        <fullName evidence="1">Uncharacterized protein</fullName>
    </submittedName>
</protein>
<proteinExistence type="predicted"/>
<name>A0A7L5E5V0_9SPHI</name>
<organism evidence="1 2">
    <name type="scientific">Mucilaginibacter robiniae</name>
    <dbReference type="NCBI Taxonomy" id="2728022"/>
    <lineage>
        <taxon>Bacteria</taxon>
        <taxon>Pseudomonadati</taxon>
        <taxon>Bacteroidota</taxon>
        <taxon>Sphingobacteriia</taxon>
        <taxon>Sphingobacteriales</taxon>
        <taxon>Sphingobacteriaceae</taxon>
        <taxon>Mucilaginibacter</taxon>
    </lineage>
</organism>
<dbReference type="AlphaFoldDB" id="A0A7L5E5V0"/>
<evidence type="ECO:0000313" key="2">
    <source>
        <dbReference type="Proteomes" id="UP000503278"/>
    </source>
</evidence>
<dbReference type="EMBL" id="CP051682">
    <property type="protein sequence ID" value="QJD95726.1"/>
    <property type="molecule type" value="Genomic_DNA"/>
</dbReference>
<accession>A0A7L5E5V0</accession>
<keyword evidence="2" id="KW-1185">Reference proteome</keyword>
<gene>
    <name evidence="1" type="ORF">HH214_07490</name>
</gene>
<dbReference type="Proteomes" id="UP000503278">
    <property type="component" value="Chromosome"/>
</dbReference>
<reference evidence="1 2" key="1">
    <citation type="submission" date="2020-04" db="EMBL/GenBank/DDBJ databases">
        <title>Genome sequencing of novel species.</title>
        <authorList>
            <person name="Heo J."/>
            <person name="Kim S.-J."/>
            <person name="Kim J.-S."/>
            <person name="Hong S.-B."/>
            <person name="Kwon S.-W."/>
        </authorList>
    </citation>
    <scope>NUCLEOTIDE SEQUENCE [LARGE SCALE GENOMIC DNA]</scope>
    <source>
        <strain evidence="1 2">F39-2</strain>
    </source>
</reference>
<evidence type="ECO:0000313" key="1">
    <source>
        <dbReference type="EMBL" id="QJD95726.1"/>
    </source>
</evidence>
<dbReference type="RefSeq" id="WP_169606733.1">
    <property type="nucleotide sequence ID" value="NZ_CP051682.1"/>
</dbReference>
<sequence length="329" mass="37764">MQNYTACLTKLQTFTLRIRTQLANNSQPERIYYELKHETPYYDSFSFKSELRVLRDMAVVELINLDNRQLQLQIAQAEKLRQRFKTFWINYQNNYNGWERTYERDYILSIRLHELFIVHNLQSTLKDILIIEDFVDDLAESVKLREQILDGLLKQANSLLVCDQGSADKPDNDMIPVVSMVEDSIGEPSASSIVRTPAFTAGTTEALYTILKSYFSPADQERLYALITGNYQPETTLVFNGNGNQLADAFKQLYEANLVVGCSKGEMEEWMASNFEYVYRGQQKKLPVSYLNSIISSNTKPCQSPILDVKKQADGMLIIIPVSRTQRGS</sequence>
<dbReference type="KEGG" id="mrob:HH214_07490"/>